<dbReference type="InterPro" id="IPR018561">
    <property type="entry name" value="AosR"/>
</dbReference>
<evidence type="ECO:0000313" key="1">
    <source>
        <dbReference type="EMBL" id="MBB4676937.1"/>
    </source>
</evidence>
<keyword evidence="2" id="KW-1185">Reference proteome</keyword>
<dbReference type="RefSeq" id="WP_185002753.1">
    <property type="nucleotide sequence ID" value="NZ_BAAAUI010000091.1"/>
</dbReference>
<gene>
    <name evidence="1" type="ORF">HNR67_003055</name>
</gene>
<comment type="caution">
    <text evidence="1">The sequence shown here is derived from an EMBL/GenBank/DDBJ whole genome shotgun (WGS) entry which is preliminary data.</text>
</comment>
<dbReference type="AlphaFoldDB" id="A0A7W7C9L2"/>
<dbReference type="EMBL" id="JACHMH010000001">
    <property type="protein sequence ID" value="MBB4676937.1"/>
    <property type="molecule type" value="Genomic_DNA"/>
</dbReference>
<proteinExistence type="predicted"/>
<protein>
    <recommendedName>
        <fullName evidence="3">DUF2017 domain-containing protein</fullName>
    </recommendedName>
</protein>
<accession>A0A7W7C9L2</accession>
<evidence type="ECO:0000313" key="2">
    <source>
        <dbReference type="Proteomes" id="UP000533598"/>
    </source>
</evidence>
<reference evidence="1 2" key="1">
    <citation type="submission" date="2020-08" db="EMBL/GenBank/DDBJ databases">
        <title>Sequencing the genomes of 1000 actinobacteria strains.</title>
        <authorList>
            <person name="Klenk H.-P."/>
        </authorList>
    </citation>
    <scope>NUCLEOTIDE SEQUENCE [LARGE SCALE GENOMIC DNA]</scope>
    <source>
        <strain evidence="1 2">DSM 44230</strain>
    </source>
</reference>
<name>A0A7W7C9L2_9PSEU</name>
<dbReference type="Proteomes" id="UP000533598">
    <property type="component" value="Unassembled WGS sequence"/>
</dbReference>
<organism evidence="1 2">
    <name type="scientific">Crossiella cryophila</name>
    <dbReference type="NCBI Taxonomy" id="43355"/>
    <lineage>
        <taxon>Bacteria</taxon>
        <taxon>Bacillati</taxon>
        <taxon>Actinomycetota</taxon>
        <taxon>Actinomycetes</taxon>
        <taxon>Pseudonocardiales</taxon>
        <taxon>Pseudonocardiaceae</taxon>
        <taxon>Crossiella</taxon>
    </lineage>
</organism>
<sequence>MYGAIHWDRANELVVGNFTSAQASWLRRHLSGFASLVQWRMDQYHTDYPLGAELGLPLPTEATEDRRLNAILDWHCCEEESEEVRLWHEPDLFAGLYKDINLVWATLPERGGMVVLREERQIRAWFRVLLDYRITAAISWRVPDAIYDLRREQPEPGDELGRAFYLTTWLWDVAHELAEISKITVSR</sequence>
<evidence type="ECO:0008006" key="3">
    <source>
        <dbReference type="Google" id="ProtNLM"/>
    </source>
</evidence>
<dbReference type="Pfam" id="PF09438">
    <property type="entry name" value="DUF2017"/>
    <property type="match status" value="1"/>
</dbReference>